<keyword evidence="2" id="KW-1185">Reference proteome</keyword>
<dbReference type="PANTHER" id="PTHR13593:SF113">
    <property type="entry name" value="SI:DKEY-266F7.9"/>
    <property type="match status" value="1"/>
</dbReference>
<name>A0A8S1E290_9INSE</name>
<dbReference type="InterPro" id="IPR017946">
    <property type="entry name" value="PLC-like_Pdiesterase_TIM-brl"/>
</dbReference>
<dbReference type="OrthoDB" id="1046782at2759"/>
<dbReference type="GO" id="GO:0008081">
    <property type="term" value="F:phosphoric diester hydrolase activity"/>
    <property type="evidence" value="ECO:0007669"/>
    <property type="project" value="InterPro"/>
</dbReference>
<dbReference type="AlphaFoldDB" id="A0A8S1E290"/>
<gene>
    <name evidence="1" type="ORF">CLODIP_2_CD14636</name>
</gene>
<sequence>MSAADWMARLPQAVKDAPFFRLAIPGSHDSLSYSIRADAPLAPDCPDAVRILERLFGPVTRSILFKWSVTQSLSLSEQLQLGVRYLDLRLAMPAEPRGAARGKETQPHVVHHLCGDEVGPLLADADAFLAAHPLEVLIVDLQHFYHFCSDDHQQLVNHLSGLFGDRLCPYWPGATQEISLSWMQAHGYQVVLVYRCEEVRGLRGVWPGEALASPWPDVRKARALLGFLERGLAARDRRCGHVAQCVLTPRTGTVLPAGLCSDLRSGLAARCNKAVVPWLRARRQQRDHLNVAIADFVDAAFVDAVLNLNCSNPAAAVELPKIADKPHADVYL</sequence>
<dbReference type="InterPro" id="IPR051057">
    <property type="entry name" value="PI-PLC_domain"/>
</dbReference>
<evidence type="ECO:0000313" key="1">
    <source>
        <dbReference type="EMBL" id="CAB3387115.1"/>
    </source>
</evidence>
<dbReference type="Proteomes" id="UP000494165">
    <property type="component" value="Unassembled WGS sequence"/>
</dbReference>
<dbReference type="EMBL" id="CADEPI010000539">
    <property type="protein sequence ID" value="CAB3387115.1"/>
    <property type="molecule type" value="Genomic_DNA"/>
</dbReference>
<protein>
    <recommendedName>
        <fullName evidence="3">Phosphatidylinositol-specific phospholipase C X domain-containing protein</fullName>
    </recommendedName>
</protein>
<reference evidence="1 2" key="1">
    <citation type="submission" date="2020-04" db="EMBL/GenBank/DDBJ databases">
        <authorList>
            <person name="Alioto T."/>
            <person name="Alioto T."/>
            <person name="Gomez Garrido J."/>
        </authorList>
    </citation>
    <scope>NUCLEOTIDE SEQUENCE [LARGE SCALE GENOMIC DNA]</scope>
</reference>
<evidence type="ECO:0008006" key="3">
    <source>
        <dbReference type="Google" id="ProtNLM"/>
    </source>
</evidence>
<evidence type="ECO:0000313" key="2">
    <source>
        <dbReference type="Proteomes" id="UP000494165"/>
    </source>
</evidence>
<accession>A0A8S1E290</accession>
<dbReference type="GO" id="GO:0006629">
    <property type="term" value="P:lipid metabolic process"/>
    <property type="evidence" value="ECO:0007669"/>
    <property type="project" value="InterPro"/>
</dbReference>
<proteinExistence type="predicted"/>
<dbReference type="Gene3D" id="3.20.20.190">
    <property type="entry name" value="Phosphatidylinositol (PI) phosphodiesterase"/>
    <property type="match status" value="1"/>
</dbReference>
<organism evidence="1 2">
    <name type="scientific">Cloeon dipterum</name>
    <dbReference type="NCBI Taxonomy" id="197152"/>
    <lineage>
        <taxon>Eukaryota</taxon>
        <taxon>Metazoa</taxon>
        <taxon>Ecdysozoa</taxon>
        <taxon>Arthropoda</taxon>
        <taxon>Hexapoda</taxon>
        <taxon>Insecta</taxon>
        <taxon>Pterygota</taxon>
        <taxon>Palaeoptera</taxon>
        <taxon>Ephemeroptera</taxon>
        <taxon>Pisciforma</taxon>
        <taxon>Baetidae</taxon>
        <taxon>Cloeon</taxon>
    </lineage>
</organism>
<dbReference type="PANTHER" id="PTHR13593">
    <property type="match status" value="1"/>
</dbReference>
<comment type="caution">
    <text evidence="1">The sequence shown here is derived from an EMBL/GenBank/DDBJ whole genome shotgun (WGS) entry which is preliminary data.</text>
</comment>
<dbReference type="SUPFAM" id="SSF51695">
    <property type="entry name" value="PLC-like phosphodiesterases"/>
    <property type="match status" value="1"/>
</dbReference>